<dbReference type="EMBL" id="BNBF01000008">
    <property type="protein sequence ID" value="GHG49929.1"/>
    <property type="molecule type" value="Genomic_DNA"/>
</dbReference>
<comment type="caution">
    <text evidence="1">The sequence shown here is derived from an EMBL/GenBank/DDBJ whole genome shotgun (WGS) entry which is preliminary data.</text>
</comment>
<dbReference type="Gene3D" id="3.40.50.300">
    <property type="entry name" value="P-loop containing nucleotide triphosphate hydrolases"/>
    <property type="match status" value="1"/>
</dbReference>
<dbReference type="InterPro" id="IPR027417">
    <property type="entry name" value="P-loop_NTPase"/>
</dbReference>
<dbReference type="AlphaFoldDB" id="A0A919EWZ5"/>
<organism evidence="1 2">
    <name type="scientific">Streptomyces capoamus</name>
    <dbReference type="NCBI Taxonomy" id="68183"/>
    <lineage>
        <taxon>Bacteria</taxon>
        <taxon>Bacillati</taxon>
        <taxon>Actinomycetota</taxon>
        <taxon>Actinomycetes</taxon>
        <taxon>Kitasatosporales</taxon>
        <taxon>Streptomycetaceae</taxon>
        <taxon>Streptomyces</taxon>
    </lineage>
</organism>
<accession>A0A919EWZ5</accession>
<sequence>MLPTLITTNLPMEQLRVSLGDRVASRLAEMTERVILDGPDRRRRTAPAV</sequence>
<evidence type="ECO:0008006" key="3">
    <source>
        <dbReference type="Google" id="ProtNLM"/>
    </source>
</evidence>
<protein>
    <recommendedName>
        <fullName evidence="3">IstB-like ATP binding protein</fullName>
    </recommendedName>
</protein>
<reference evidence="2" key="1">
    <citation type="journal article" date="2019" name="Int. J. Syst. Evol. Microbiol.">
        <title>The Global Catalogue of Microorganisms (GCM) 10K type strain sequencing project: providing services to taxonomists for standard genome sequencing and annotation.</title>
        <authorList>
            <consortium name="The Broad Institute Genomics Platform"/>
            <consortium name="The Broad Institute Genome Sequencing Center for Infectious Disease"/>
            <person name="Wu L."/>
            <person name="Ma J."/>
        </authorList>
    </citation>
    <scope>NUCLEOTIDE SEQUENCE [LARGE SCALE GENOMIC DNA]</scope>
    <source>
        <strain evidence="2">JCM 4253</strain>
    </source>
</reference>
<evidence type="ECO:0000313" key="1">
    <source>
        <dbReference type="EMBL" id="GHG49929.1"/>
    </source>
</evidence>
<dbReference type="Proteomes" id="UP000619355">
    <property type="component" value="Unassembled WGS sequence"/>
</dbReference>
<keyword evidence="2" id="KW-1185">Reference proteome</keyword>
<gene>
    <name evidence="1" type="ORF">GCM10018980_31380</name>
</gene>
<name>A0A919EWZ5_9ACTN</name>
<proteinExistence type="predicted"/>
<evidence type="ECO:0000313" key="2">
    <source>
        <dbReference type="Proteomes" id="UP000619355"/>
    </source>
</evidence>